<gene>
    <name evidence="3" type="ORF">SAMN05421810_107104</name>
</gene>
<feature type="compositionally biased region" description="Basic and acidic residues" evidence="2">
    <location>
        <begin position="7"/>
        <end position="18"/>
    </location>
</feature>
<dbReference type="STRING" id="587909.SAMN05421810_107104"/>
<dbReference type="CDD" id="cd00865">
    <property type="entry name" value="PEBP_bact_arch"/>
    <property type="match status" value="1"/>
</dbReference>
<proteinExistence type="inferred from homology"/>
<dbReference type="Proteomes" id="UP000198727">
    <property type="component" value="Unassembled WGS sequence"/>
</dbReference>
<dbReference type="InterPro" id="IPR008914">
    <property type="entry name" value="PEBP"/>
</dbReference>
<feature type="region of interest" description="Disordered" evidence="2">
    <location>
        <begin position="1"/>
        <end position="81"/>
    </location>
</feature>
<name>A0A1I5YER8_9PSEU</name>
<keyword evidence="4" id="KW-1185">Reference proteome</keyword>
<comment type="similarity">
    <text evidence="1">Belongs to the UPF0098 family.</text>
</comment>
<sequence length="225" mass="24428">MPQPGSHKYDIKRTRLRDEYDEVVPDEHADRAANAELQRDNPARPLGDPDRAAGPTGTRGTSRGDPDIDDPARPRSTPLELRSAAFNDHTLLPERYSRQAGNHSPPLEWRGVPDATAELVLTCTDPDAPNGTFTHWLVTGIPPESTGVGEDEAPPGTLGRNDFGELGWGGPQPPVGDQAHRYFFNLYAVDRPLGLGEGVRAEDVRAALDDDRVLAKGTLVGLFGR</sequence>
<evidence type="ECO:0008006" key="5">
    <source>
        <dbReference type="Google" id="ProtNLM"/>
    </source>
</evidence>
<feature type="compositionally biased region" description="Basic and acidic residues" evidence="2">
    <location>
        <begin position="62"/>
        <end position="73"/>
    </location>
</feature>
<evidence type="ECO:0000313" key="3">
    <source>
        <dbReference type="EMBL" id="SFQ42663.1"/>
    </source>
</evidence>
<dbReference type="AlphaFoldDB" id="A0A1I5YER8"/>
<dbReference type="SUPFAM" id="SSF49777">
    <property type="entry name" value="PEBP-like"/>
    <property type="match status" value="1"/>
</dbReference>
<evidence type="ECO:0000313" key="4">
    <source>
        <dbReference type="Proteomes" id="UP000198727"/>
    </source>
</evidence>
<evidence type="ECO:0000256" key="1">
    <source>
        <dbReference type="ARBA" id="ARBA00007120"/>
    </source>
</evidence>
<dbReference type="Pfam" id="PF01161">
    <property type="entry name" value="PBP"/>
    <property type="match status" value="1"/>
</dbReference>
<accession>A0A1I5YER8</accession>
<reference evidence="4" key="1">
    <citation type="submission" date="2016-10" db="EMBL/GenBank/DDBJ databases">
        <authorList>
            <person name="Varghese N."/>
            <person name="Submissions S."/>
        </authorList>
    </citation>
    <scope>NUCLEOTIDE SEQUENCE [LARGE SCALE GENOMIC DNA]</scope>
    <source>
        <strain evidence="4">CGMCC 4.5579</strain>
    </source>
</reference>
<dbReference type="PANTHER" id="PTHR30289:SF1">
    <property type="entry name" value="PEBP (PHOSPHATIDYLETHANOLAMINE-BINDING PROTEIN) FAMILY PROTEIN"/>
    <property type="match status" value="1"/>
</dbReference>
<feature type="compositionally biased region" description="Basic and acidic residues" evidence="2">
    <location>
        <begin position="25"/>
        <end position="51"/>
    </location>
</feature>
<dbReference type="InterPro" id="IPR036610">
    <property type="entry name" value="PEBP-like_sf"/>
</dbReference>
<dbReference type="NCBIfam" id="TIGR00481">
    <property type="entry name" value="YbhB/YbcL family Raf kinase inhibitor-like protein"/>
    <property type="match status" value="1"/>
</dbReference>
<dbReference type="Gene3D" id="3.90.280.10">
    <property type="entry name" value="PEBP-like"/>
    <property type="match status" value="1"/>
</dbReference>
<dbReference type="PANTHER" id="PTHR30289">
    <property type="entry name" value="UNCHARACTERIZED PROTEIN YBCL-RELATED"/>
    <property type="match status" value="1"/>
</dbReference>
<protein>
    <recommendedName>
        <fullName evidence="5">Phosphatidylethanolamine-binding protein</fullName>
    </recommendedName>
</protein>
<organism evidence="3 4">
    <name type="scientific">Amycolatopsis arida</name>
    <dbReference type="NCBI Taxonomy" id="587909"/>
    <lineage>
        <taxon>Bacteria</taxon>
        <taxon>Bacillati</taxon>
        <taxon>Actinomycetota</taxon>
        <taxon>Actinomycetes</taxon>
        <taxon>Pseudonocardiales</taxon>
        <taxon>Pseudonocardiaceae</taxon>
        <taxon>Amycolatopsis</taxon>
    </lineage>
</organism>
<evidence type="ECO:0000256" key="2">
    <source>
        <dbReference type="SAM" id="MobiDB-lite"/>
    </source>
</evidence>
<dbReference type="InterPro" id="IPR005247">
    <property type="entry name" value="YbhB_YbcL/LppC-like"/>
</dbReference>
<dbReference type="EMBL" id="FOWW01000007">
    <property type="protein sequence ID" value="SFQ42663.1"/>
    <property type="molecule type" value="Genomic_DNA"/>
</dbReference>